<dbReference type="InterPro" id="IPR020904">
    <property type="entry name" value="Sc_DH/Rdtase_CS"/>
</dbReference>
<keyword evidence="5" id="KW-1185">Reference proteome</keyword>
<evidence type="ECO:0000313" key="5">
    <source>
        <dbReference type="Proteomes" id="UP000501179"/>
    </source>
</evidence>
<keyword evidence="2" id="KW-0560">Oxidoreductase</keyword>
<dbReference type="PRINTS" id="PR00081">
    <property type="entry name" value="GDHRDH"/>
</dbReference>
<dbReference type="PROSITE" id="PS00061">
    <property type="entry name" value="ADH_SHORT"/>
    <property type="match status" value="1"/>
</dbReference>
<name>A0A6G9GVG3_9ACTN</name>
<protein>
    <submittedName>
        <fullName evidence="4">SDR family NAD(P)-dependent oxidoreductase</fullName>
    </submittedName>
</protein>
<reference evidence="4 5" key="1">
    <citation type="submission" date="2020-03" db="EMBL/GenBank/DDBJ databases">
        <title>A novel species.</title>
        <authorList>
            <person name="Gao J."/>
        </authorList>
    </citation>
    <scope>NUCLEOTIDE SEQUENCE [LARGE SCALE GENOMIC DNA]</scope>
    <source>
        <strain evidence="4 5">QMT-12</strain>
    </source>
</reference>
<evidence type="ECO:0000256" key="3">
    <source>
        <dbReference type="RuleBase" id="RU000363"/>
    </source>
</evidence>
<dbReference type="CDD" id="cd05374">
    <property type="entry name" value="17beta-HSD-like_SDR_c"/>
    <property type="match status" value="1"/>
</dbReference>
<organism evidence="4 5">
    <name type="scientific">Streptomyces liangshanensis</name>
    <dbReference type="NCBI Taxonomy" id="2717324"/>
    <lineage>
        <taxon>Bacteria</taxon>
        <taxon>Bacillati</taxon>
        <taxon>Actinomycetota</taxon>
        <taxon>Actinomycetes</taxon>
        <taxon>Kitasatosporales</taxon>
        <taxon>Streptomycetaceae</taxon>
        <taxon>Streptomyces</taxon>
    </lineage>
</organism>
<dbReference type="InterPro" id="IPR036291">
    <property type="entry name" value="NAD(P)-bd_dom_sf"/>
</dbReference>
<gene>
    <name evidence="4" type="ORF">HA039_07625</name>
</gene>
<proteinExistence type="inferred from homology"/>
<dbReference type="RefSeq" id="WP_167025696.1">
    <property type="nucleotide sequence ID" value="NZ_CP050177.1"/>
</dbReference>
<dbReference type="InterPro" id="IPR051911">
    <property type="entry name" value="SDR_oxidoreductase"/>
</dbReference>
<dbReference type="Pfam" id="PF00106">
    <property type="entry name" value="adh_short"/>
    <property type="match status" value="1"/>
</dbReference>
<sequence length="279" mass="29096">MPSTWLITGATSGFGSLVTERALATGAHVLAVGRRADRLAALSDLAEKGVQGRVTPIQLDLTAPNAQSALSDAIKAAGGLDILVNNAGHGLFGAVEQIDAEDARAIFDTNVLANLTVLRAALPALRASQGRVLQTSSLIGQFSWPSTGVYAATKGAVELISEALAHEVAPTGVKVTIIEPGTHATEFWSDKLNVVAPNEAYAPTVGKFLTDFTSQPPEAFGDPNAVADAILTVSTLDEPPLRLAVGADAVENIRQSLTSRLAELERWESLSLTPARETA</sequence>
<dbReference type="KEGG" id="slia:HA039_07625"/>
<comment type="similarity">
    <text evidence="1 3">Belongs to the short-chain dehydrogenases/reductases (SDR) family.</text>
</comment>
<dbReference type="PANTHER" id="PTHR43976">
    <property type="entry name" value="SHORT CHAIN DEHYDROGENASE"/>
    <property type="match status" value="1"/>
</dbReference>
<dbReference type="InterPro" id="IPR002347">
    <property type="entry name" value="SDR_fam"/>
</dbReference>
<dbReference type="GO" id="GO:0016491">
    <property type="term" value="F:oxidoreductase activity"/>
    <property type="evidence" value="ECO:0007669"/>
    <property type="project" value="UniProtKB-KW"/>
</dbReference>
<dbReference type="SUPFAM" id="SSF51735">
    <property type="entry name" value="NAD(P)-binding Rossmann-fold domains"/>
    <property type="match status" value="1"/>
</dbReference>
<accession>A0A6G9GVG3</accession>
<dbReference type="AlphaFoldDB" id="A0A6G9GVG3"/>
<evidence type="ECO:0000313" key="4">
    <source>
        <dbReference type="EMBL" id="QIQ02184.1"/>
    </source>
</evidence>
<dbReference type="PRINTS" id="PR00080">
    <property type="entry name" value="SDRFAMILY"/>
</dbReference>
<evidence type="ECO:0000256" key="1">
    <source>
        <dbReference type="ARBA" id="ARBA00006484"/>
    </source>
</evidence>
<evidence type="ECO:0000256" key="2">
    <source>
        <dbReference type="ARBA" id="ARBA00023002"/>
    </source>
</evidence>
<dbReference type="Gene3D" id="3.40.50.720">
    <property type="entry name" value="NAD(P)-binding Rossmann-like Domain"/>
    <property type="match status" value="1"/>
</dbReference>
<dbReference type="PANTHER" id="PTHR43976:SF16">
    <property type="entry name" value="SHORT-CHAIN DEHYDROGENASE_REDUCTASE FAMILY PROTEIN"/>
    <property type="match status" value="1"/>
</dbReference>
<dbReference type="Proteomes" id="UP000501179">
    <property type="component" value="Chromosome"/>
</dbReference>
<dbReference type="EMBL" id="CP050177">
    <property type="protein sequence ID" value="QIQ02184.1"/>
    <property type="molecule type" value="Genomic_DNA"/>
</dbReference>